<dbReference type="EMBL" id="JOJR01000462">
    <property type="protein sequence ID" value="RCN37520.1"/>
    <property type="molecule type" value="Genomic_DNA"/>
</dbReference>
<accession>A0A368G3A6</accession>
<keyword evidence="3" id="KW-1185">Reference proteome</keyword>
<feature type="compositionally biased region" description="Basic and acidic residues" evidence="1">
    <location>
        <begin position="124"/>
        <end position="133"/>
    </location>
</feature>
<evidence type="ECO:0000256" key="1">
    <source>
        <dbReference type="SAM" id="MobiDB-lite"/>
    </source>
</evidence>
<sequence>MDYQYRSRDNAFQMSTSFYRFLLQNITHPAYRIQKYAIRKNGRGGRDRSLKDLPRTIEMMLLDFLEDLIGYGTEEARAGDKCAERLAYRAEMFKALQAALRDIRSYGYDHVEGKFIPSSRKSKRAEPAMRIVEDVEDEE</sequence>
<dbReference type="Proteomes" id="UP000252519">
    <property type="component" value="Unassembled WGS sequence"/>
</dbReference>
<feature type="region of interest" description="Disordered" evidence="1">
    <location>
        <begin position="120"/>
        <end position="139"/>
    </location>
</feature>
<gene>
    <name evidence="2" type="ORF">ANCCAN_16576</name>
</gene>
<organism evidence="2 3">
    <name type="scientific">Ancylostoma caninum</name>
    <name type="common">Dog hookworm</name>
    <dbReference type="NCBI Taxonomy" id="29170"/>
    <lineage>
        <taxon>Eukaryota</taxon>
        <taxon>Metazoa</taxon>
        <taxon>Ecdysozoa</taxon>
        <taxon>Nematoda</taxon>
        <taxon>Chromadorea</taxon>
        <taxon>Rhabditida</taxon>
        <taxon>Rhabditina</taxon>
        <taxon>Rhabditomorpha</taxon>
        <taxon>Strongyloidea</taxon>
        <taxon>Ancylostomatidae</taxon>
        <taxon>Ancylostomatinae</taxon>
        <taxon>Ancylostoma</taxon>
    </lineage>
</organism>
<dbReference type="OrthoDB" id="5873672at2759"/>
<dbReference type="AlphaFoldDB" id="A0A368G3A6"/>
<proteinExistence type="predicted"/>
<evidence type="ECO:0000313" key="2">
    <source>
        <dbReference type="EMBL" id="RCN37520.1"/>
    </source>
</evidence>
<comment type="caution">
    <text evidence="2">The sequence shown here is derived from an EMBL/GenBank/DDBJ whole genome shotgun (WGS) entry which is preliminary data.</text>
</comment>
<name>A0A368G3A6_ANCCA</name>
<reference evidence="2 3" key="1">
    <citation type="submission" date="2014-10" db="EMBL/GenBank/DDBJ databases">
        <title>Draft genome of the hookworm Ancylostoma caninum.</title>
        <authorList>
            <person name="Mitreva M."/>
        </authorList>
    </citation>
    <scope>NUCLEOTIDE SEQUENCE [LARGE SCALE GENOMIC DNA]</scope>
    <source>
        <strain evidence="2 3">Baltimore</strain>
    </source>
</reference>
<evidence type="ECO:0000313" key="3">
    <source>
        <dbReference type="Proteomes" id="UP000252519"/>
    </source>
</evidence>
<protein>
    <submittedName>
        <fullName evidence="2">Uncharacterized protein</fullName>
    </submittedName>
</protein>